<dbReference type="FunFam" id="3.30.565.10:FF:000037">
    <property type="entry name" value="Hybrid sensor histidine kinase/response regulator"/>
    <property type="match status" value="1"/>
</dbReference>
<dbReference type="PANTHER" id="PTHR43547:SF2">
    <property type="entry name" value="HYBRID SIGNAL TRANSDUCTION HISTIDINE KINASE C"/>
    <property type="match status" value="1"/>
</dbReference>
<sequence>MNRNYFFASDLKILNSILLLLLMQGLSGLYAQQLPPQERFRHLTIDDGLSQNAVQAILQDHLGFIWFGTKDGLNRYDGYEFSVFQHLPGDETSLSNNFVLDLFEDRDQNLWVGTRNGLNRYNEEKGIFEIYDFAEFATDLNPNVAVSDIVQDKNGALWMSVSRKYLVKIPLENTADTIQHPVVISDTFEDISHIHYDGQHLWIGSSKRLYRFDDSGNEISRHVIKVGQGDPSLSTKDEAVNYIVDTQHPGFLWLGKSSGLCYFEKKTGKFQFFPNHYLNERPGWGRMNFILPDPGSGKLWIGTYHELMRFDPSTGRYEYFNPRFEDLTGFHGAGILAGIADHSGQLWFGTNGYGINITDSRNTGIKMLKYELPEWTRLKSFSIRSIFKDRDNNVWVGAQALHRWNRKKGEIISYESRVAPSENIGSGLVYSIIEDEEGWLWLASTLGLSRYHVSDSTVVEFRHRPDDPTSLPERSTFCVYQDRSGDIWTVTRNFFSKLNRETGTFTSLRYRNNLNKDPVFVRIIEDQYGKFWMNSEIGLIHFDPKTWAMRTYQHDPKDEQSISTNVLRHLCPDPREPDRYLWLATAGGGVDKFDMVDKTCDHITTDDGLPDNVVYSILPDEAGNLWMSTNKGLSCFDPVNFTFKNYDARDGLQSNEFNSGAYFRAPDGEMFFGGIKGLNYFYPRQLADNSFIPPVHITGLGVGSRRVYPGDSTGILQQQVMFQDQITLNYKDDVVTFYFAAMDFVAPEKNRFRYKLSGWDNQWIEAGTRSSATYTNLPHGAYTFSVQGTNSDGVWSETGASIRLLITPPFWLTWWAKTIYSIILLAMVYALLSYQRKRSQLKHQLAIEKVEKRKLQELDQLKSKFFTDIAHEFRTPLTLILGPIEQLKGKMAPGPDTRNLSLMEQNADQLLAMINQIMDLSKLETGKERLHPRTGELIQLLRGVTESYRTMAETRRISLGLTSALTSAHGEFDHQKIEQILSNLLSNAIKYSRAGDAVTVAIADIDDPAADPESPVSVHFSVTDTGPGIAEPYLDHIFQRFYRVEGAGEESRNGSGIGLALVKELADLHGGRVSVESQPGKGTCFRVSLPLQLSHWEREKIAINFQNGVPAAKPADPPELAPCVKNENKHVVLIIEDNTDVRSFISHVLEPDFTTVAVSNGADGIARAQELMPDLIITDVMMPGMNGYEVCHELTQHALTSHIPVIMLTAKTSREDQYAGYTAGADAYLTKPFKSEELQLRTRMLIEKRQALQEKFSALAPGFEKAVYRNETENQFLQTILDLLHTEVSNPDLDISQLARAVHMSERQLRRKFKAVIGQSPNQFIRLYRLRRAHELLRAGTGNVSEICFEVGFNNVSYFSKCFREEYGLSPSEVC</sequence>
<dbReference type="PRINTS" id="PR00344">
    <property type="entry name" value="BCTRLSENSOR"/>
</dbReference>
<dbReference type="SUPFAM" id="SSF46689">
    <property type="entry name" value="Homeodomain-like"/>
    <property type="match status" value="2"/>
</dbReference>
<dbReference type="SUPFAM" id="SSF63829">
    <property type="entry name" value="Calcium-dependent phosphotriesterase"/>
    <property type="match status" value="3"/>
</dbReference>
<organism evidence="17 18">
    <name type="scientific">Flavilitoribacter nigricans (strain ATCC 23147 / DSM 23189 / NBRC 102662 / NCIMB 1420 / SS-2)</name>
    <name type="common">Lewinella nigricans</name>
    <dbReference type="NCBI Taxonomy" id="1122177"/>
    <lineage>
        <taxon>Bacteria</taxon>
        <taxon>Pseudomonadati</taxon>
        <taxon>Bacteroidota</taxon>
        <taxon>Saprospiria</taxon>
        <taxon>Saprospirales</taxon>
        <taxon>Lewinellaceae</taxon>
        <taxon>Flavilitoribacter</taxon>
    </lineage>
</organism>
<keyword evidence="3 12" id="KW-0597">Phosphoprotein</keyword>
<evidence type="ECO:0000256" key="3">
    <source>
        <dbReference type="ARBA" id="ARBA00022553"/>
    </source>
</evidence>
<dbReference type="PROSITE" id="PS50109">
    <property type="entry name" value="HIS_KIN"/>
    <property type="match status" value="1"/>
</dbReference>
<dbReference type="InterPro" id="IPR013783">
    <property type="entry name" value="Ig-like_fold"/>
</dbReference>
<dbReference type="SMART" id="SM00387">
    <property type="entry name" value="HATPase_c"/>
    <property type="match status" value="1"/>
</dbReference>
<keyword evidence="13" id="KW-0812">Transmembrane</keyword>
<dbReference type="InterPro" id="IPR001789">
    <property type="entry name" value="Sig_transdc_resp-reg_receiver"/>
</dbReference>
<dbReference type="Proteomes" id="UP000223913">
    <property type="component" value="Unassembled WGS sequence"/>
</dbReference>
<dbReference type="SMART" id="SM00342">
    <property type="entry name" value="HTH_ARAC"/>
    <property type="match status" value="1"/>
</dbReference>
<gene>
    <name evidence="17" type="ORF">CRP01_16740</name>
</gene>
<dbReference type="Gene3D" id="2.60.40.10">
    <property type="entry name" value="Immunoglobulins"/>
    <property type="match status" value="1"/>
</dbReference>
<keyword evidence="13" id="KW-0472">Membrane</keyword>
<dbReference type="SUPFAM" id="SSF55874">
    <property type="entry name" value="ATPase domain of HSP90 chaperone/DNA topoisomerase II/histidine kinase"/>
    <property type="match status" value="1"/>
</dbReference>
<dbReference type="SMART" id="SM00448">
    <property type="entry name" value="REC"/>
    <property type="match status" value="1"/>
</dbReference>
<dbReference type="InterPro" id="IPR011110">
    <property type="entry name" value="Reg_prop"/>
</dbReference>
<dbReference type="InterPro" id="IPR003594">
    <property type="entry name" value="HATPase_dom"/>
</dbReference>
<evidence type="ECO:0000256" key="12">
    <source>
        <dbReference type="PROSITE-ProRule" id="PRU00169"/>
    </source>
</evidence>
<dbReference type="Gene3D" id="3.40.50.2300">
    <property type="match status" value="1"/>
</dbReference>
<evidence type="ECO:0000256" key="6">
    <source>
        <dbReference type="ARBA" id="ARBA00022777"/>
    </source>
</evidence>
<dbReference type="InterPro" id="IPR004358">
    <property type="entry name" value="Sig_transdc_His_kin-like_C"/>
</dbReference>
<feature type="domain" description="Histidine kinase" evidence="15">
    <location>
        <begin position="868"/>
        <end position="1093"/>
    </location>
</feature>
<dbReference type="InterPro" id="IPR005467">
    <property type="entry name" value="His_kinase_dom"/>
</dbReference>
<dbReference type="FunFam" id="1.10.287.130:FF:000045">
    <property type="entry name" value="Two-component system sensor histidine kinase/response regulator"/>
    <property type="match status" value="1"/>
</dbReference>
<evidence type="ECO:0000256" key="1">
    <source>
        <dbReference type="ARBA" id="ARBA00000085"/>
    </source>
</evidence>
<keyword evidence="18" id="KW-1185">Reference proteome</keyword>
<dbReference type="EC" id="2.7.13.3" evidence="2"/>
<dbReference type="Gene3D" id="1.10.10.60">
    <property type="entry name" value="Homeodomain-like"/>
    <property type="match status" value="2"/>
</dbReference>
<evidence type="ECO:0000256" key="2">
    <source>
        <dbReference type="ARBA" id="ARBA00012438"/>
    </source>
</evidence>
<evidence type="ECO:0000313" key="18">
    <source>
        <dbReference type="Proteomes" id="UP000223913"/>
    </source>
</evidence>
<dbReference type="Gene3D" id="1.10.287.130">
    <property type="match status" value="1"/>
</dbReference>
<keyword evidence="5" id="KW-0547">Nucleotide-binding</keyword>
<dbReference type="SMART" id="SM00388">
    <property type="entry name" value="HisKA"/>
    <property type="match status" value="1"/>
</dbReference>
<dbReference type="InterPro" id="IPR003661">
    <property type="entry name" value="HisK_dim/P_dom"/>
</dbReference>
<dbReference type="PANTHER" id="PTHR43547">
    <property type="entry name" value="TWO-COMPONENT HISTIDINE KINASE"/>
    <property type="match status" value="1"/>
</dbReference>
<dbReference type="CDD" id="cd00075">
    <property type="entry name" value="HATPase"/>
    <property type="match status" value="1"/>
</dbReference>
<dbReference type="Pfam" id="PF00512">
    <property type="entry name" value="HisKA"/>
    <property type="match status" value="1"/>
</dbReference>
<dbReference type="PROSITE" id="PS01124">
    <property type="entry name" value="HTH_ARAC_FAMILY_2"/>
    <property type="match status" value="1"/>
</dbReference>
<dbReference type="SUPFAM" id="SSF52172">
    <property type="entry name" value="CheY-like"/>
    <property type="match status" value="1"/>
</dbReference>
<dbReference type="Pfam" id="PF02518">
    <property type="entry name" value="HATPase_c"/>
    <property type="match status" value="1"/>
</dbReference>
<dbReference type="InterPro" id="IPR011006">
    <property type="entry name" value="CheY-like_superfamily"/>
</dbReference>
<keyword evidence="6" id="KW-0418">Kinase</keyword>
<evidence type="ECO:0000256" key="13">
    <source>
        <dbReference type="SAM" id="Phobius"/>
    </source>
</evidence>
<dbReference type="InterPro" id="IPR018060">
    <property type="entry name" value="HTH_AraC"/>
</dbReference>
<comment type="catalytic activity">
    <reaction evidence="1">
        <text>ATP + protein L-histidine = ADP + protein N-phospho-L-histidine.</text>
        <dbReference type="EC" id="2.7.13.3"/>
    </reaction>
</comment>
<dbReference type="SUPFAM" id="SSF47384">
    <property type="entry name" value="Homodimeric domain of signal transducing histidine kinase"/>
    <property type="match status" value="1"/>
</dbReference>
<dbReference type="InterPro" id="IPR018062">
    <property type="entry name" value="HTH_AraC-typ_CS"/>
</dbReference>
<dbReference type="CDD" id="cd00082">
    <property type="entry name" value="HisKA"/>
    <property type="match status" value="1"/>
</dbReference>
<dbReference type="GO" id="GO:0000155">
    <property type="term" value="F:phosphorelay sensor kinase activity"/>
    <property type="evidence" value="ECO:0007669"/>
    <property type="project" value="InterPro"/>
</dbReference>
<evidence type="ECO:0000256" key="8">
    <source>
        <dbReference type="ARBA" id="ARBA00023012"/>
    </source>
</evidence>
<dbReference type="InterPro" id="IPR015943">
    <property type="entry name" value="WD40/YVTN_repeat-like_dom_sf"/>
</dbReference>
<name>A0A2D0N9L7_FLAN2</name>
<evidence type="ECO:0000256" key="5">
    <source>
        <dbReference type="ARBA" id="ARBA00022741"/>
    </source>
</evidence>
<dbReference type="GO" id="GO:0043565">
    <property type="term" value="F:sequence-specific DNA binding"/>
    <property type="evidence" value="ECO:0007669"/>
    <property type="project" value="InterPro"/>
</dbReference>
<evidence type="ECO:0000256" key="11">
    <source>
        <dbReference type="ARBA" id="ARBA00023163"/>
    </source>
</evidence>
<feature type="modified residue" description="4-aspartylphosphate" evidence="12">
    <location>
        <position position="1179"/>
    </location>
</feature>
<dbReference type="Pfam" id="PF07495">
    <property type="entry name" value="Y_Y_Y"/>
    <property type="match status" value="1"/>
</dbReference>
<evidence type="ECO:0000256" key="7">
    <source>
        <dbReference type="ARBA" id="ARBA00022840"/>
    </source>
</evidence>
<dbReference type="InterPro" id="IPR011123">
    <property type="entry name" value="Y_Y_Y"/>
</dbReference>
<feature type="transmembrane region" description="Helical" evidence="13">
    <location>
        <begin position="811"/>
        <end position="832"/>
    </location>
</feature>
<comment type="caution">
    <text evidence="17">The sequence shown here is derived from an EMBL/GenBank/DDBJ whole genome shotgun (WGS) entry which is preliminary data.</text>
</comment>
<dbReference type="InterPro" id="IPR036890">
    <property type="entry name" value="HATPase_C_sf"/>
</dbReference>
<dbReference type="InterPro" id="IPR009057">
    <property type="entry name" value="Homeodomain-like_sf"/>
</dbReference>
<evidence type="ECO:0000259" key="15">
    <source>
        <dbReference type="PROSITE" id="PS50109"/>
    </source>
</evidence>
<dbReference type="GO" id="GO:0005524">
    <property type="term" value="F:ATP binding"/>
    <property type="evidence" value="ECO:0007669"/>
    <property type="project" value="UniProtKB-KW"/>
</dbReference>
<dbReference type="InterPro" id="IPR036097">
    <property type="entry name" value="HisK_dim/P_sf"/>
</dbReference>
<dbReference type="Gene3D" id="3.30.565.10">
    <property type="entry name" value="Histidine kinase-like ATPase, C-terminal domain"/>
    <property type="match status" value="1"/>
</dbReference>
<dbReference type="OrthoDB" id="9806995at2"/>
<feature type="domain" description="Response regulatory" evidence="16">
    <location>
        <begin position="1131"/>
        <end position="1246"/>
    </location>
</feature>
<proteinExistence type="predicted"/>
<keyword evidence="4" id="KW-0808">Transferase</keyword>
<dbReference type="PROSITE" id="PS50110">
    <property type="entry name" value="RESPONSE_REGULATORY"/>
    <property type="match status" value="1"/>
</dbReference>
<feature type="domain" description="HTH araC/xylS-type" evidence="14">
    <location>
        <begin position="1278"/>
        <end position="1375"/>
    </location>
</feature>
<keyword evidence="7" id="KW-0067">ATP-binding</keyword>
<dbReference type="EMBL" id="PDUD01000022">
    <property type="protein sequence ID" value="PHN05167.1"/>
    <property type="molecule type" value="Genomic_DNA"/>
</dbReference>
<dbReference type="FunFam" id="2.60.40.10:FF:000791">
    <property type="entry name" value="Two-component system sensor histidine kinase/response regulator"/>
    <property type="match status" value="1"/>
</dbReference>
<evidence type="ECO:0000259" key="16">
    <source>
        <dbReference type="PROSITE" id="PS50110"/>
    </source>
</evidence>
<dbReference type="RefSeq" id="WP_099151222.1">
    <property type="nucleotide sequence ID" value="NZ_PDUD01000022.1"/>
</dbReference>
<reference evidence="17 18" key="1">
    <citation type="submission" date="2017-10" db="EMBL/GenBank/DDBJ databases">
        <title>The draft genome sequence of Lewinella nigricans NBRC 102662.</title>
        <authorList>
            <person name="Wang K."/>
        </authorList>
    </citation>
    <scope>NUCLEOTIDE SEQUENCE [LARGE SCALE GENOMIC DNA]</scope>
    <source>
        <strain evidence="17 18">NBRC 102662</strain>
    </source>
</reference>
<accession>A0A2D0N9L7</accession>
<dbReference type="Gene3D" id="2.130.10.10">
    <property type="entry name" value="YVTN repeat-like/Quinoprotein amine dehydrogenase"/>
    <property type="match status" value="4"/>
</dbReference>
<keyword evidence="10" id="KW-0238">DNA-binding</keyword>
<evidence type="ECO:0000259" key="14">
    <source>
        <dbReference type="PROSITE" id="PS01124"/>
    </source>
</evidence>
<dbReference type="CDD" id="cd17574">
    <property type="entry name" value="REC_OmpR"/>
    <property type="match status" value="1"/>
</dbReference>
<protein>
    <recommendedName>
        <fullName evidence="2">histidine kinase</fullName>
        <ecNumber evidence="2">2.7.13.3</ecNumber>
    </recommendedName>
</protein>
<dbReference type="Pfam" id="PF00072">
    <property type="entry name" value="Response_reg"/>
    <property type="match status" value="1"/>
</dbReference>
<keyword evidence="8" id="KW-0902">Two-component regulatory system</keyword>
<dbReference type="Pfam" id="PF07494">
    <property type="entry name" value="Reg_prop"/>
    <property type="match status" value="3"/>
</dbReference>
<keyword evidence="13" id="KW-1133">Transmembrane helix</keyword>
<keyword evidence="9" id="KW-0805">Transcription regulation</keyword>
<evidence type="ECO:0000313" key="17">
    <source>
        <dbReference type="EMBL" id="PHN05167.1"/>
    </source>
</evidence>
<evidence type="ECO:0000256" key="10">
    <source>
        <dbReference type="ARBA" id="ARBA00023125"/>
    </source>
</evidence>
<evidence type="ECO:0000256" key="9">
    <source>
        <dbReference type="ARBA" id="ARBA00023015"/>
    </source>
</evidence>
<dbReference type="GO" id="GO:0003700">
    <property type="term" value="F:DNA-binding transcription factor activity"/>
    <property type="evidence" value="ECO:0007669"/>
    <property type="project" value="InterPro"/>
</dbReference>
<evidence type="ECO:0000256" key="4">
    <source>
        <dbReference type="ARBA" id="ARBA00022679"/>
    </source>
</evidence>
<dbReference type="PROSITE" id="PS00041">
    <property type="entry name" value="HTH_ARAC_FAMILY_1"/>
    <property type="match status" value="1"/>
</dbReference>
<dbReference type="Pfam" id="PF12833">
    <property type="entry name" value="HTH_18"/>
    <property type="match status" value="1"/>
</dbReference>
<keyword evidence="11" id="KW-0804">Transcription</keyword>